<organism evidence="1 2">
    <name type="scientific">Erwinia persicina</name>
    <dbReference type="NCBI Taxonomy" id="55211"/>
    <lineage>
        <taxon>Bacteria</taxon>
        <taxon>Pseudomonadati</taxon>
        <taxon>Pseudomonadota</taxon>
        <taxon>Gammaproteobacteria</taxon>
        <taxon>Enterobacterales</taxon>
        <taxon>Erwiniaceae</taxon>
        <taxon>Erwinia</taxon>
    </lineage>
</organism>
<evidence type="ECO:0000313" key="1">
    <source>
        <dbReference type="EMBL" id="MBD8105190.1"/>
    </source>
</evidence>
<proteinExistence type="predicted"/>
<dbReference type="Proteomes" id="UP000661012">
    <property type="component" value="Unassembled WGS sequence"/>
</dbReference>
<accession>A0ABR8ZNU4</accession>
<dbReference type="GeneID" id="67476854"/>
<sequence length="143" mass="16382">MDKEKRVSEEKLASAQYSDRICLNYIEFLSASCKKRWSFVDAIYGVIPFFGMITRKPSSEPQASEAPLKDLALQIISTQVSDEINIARLITLAHQQQIEAFDIQLPYPLSETQLIAIRQEYARPVDLEQRDERLSVMLPLLAH</sequence>
<reference evidence="1 2" key="1">
    <citation type="journal article" date="2020" name="FEMS Microbiol. Ecol.">
        <title>Temporal dynamics of bacterial communities during seed development and maturation.</title>
        <authorList>
            <person name="Chesneau G."/>
            <person name="Torres-Cortes G."/>
            <person name="Briand M."/>
            <person name="Darrasse A."/>
            <person name="Preveaux A."/>
            <person name="Marais C."/>
            <person name="Jacques M.A."/>
            <person name="Shade A."/>
            <person name="Barret M."/>
        </authorList>
    </citation>
    <scope>NUCLEOTIDE SEQUENCE [LARGE SCALE GENOMIC DNA]</scope>
    <source>
        <strain evidence="1 2">CFBP13732</strain>
    </source>
</reference>
<comment type="caution">
    <text evidence="1">The sequence shown here is derived from an EMBL/GenBank/DDBJ whole genome shotgun (WGS) entry which is preliminary data.</text>
</comment>
<name>A0ABR8ZNU4_9GAMM</name>
<evidence type="ECO:0000313" key="2">
    <source>
        <dbReference type="Proteomes" id="UP000661012"/>
    </source>
</evidence>
<keyword evidence="2" id="KW-1185">Reference proteome</keyword>
<dbReference type="EMBL" id="JACYNN010000001">
    <property type="protein sequence ID" value="MBD8105190.1"/>
    <property type="molecule type" value="Genomic_DNA"/>
</dbReference>
<dbReference type="RefSeq" id="WP_174522406.1">
    <property type="nucleotide sequence ID" value="NZ_CP022725.1"/>
</dbReference>
<protein>
    <submittedName>
        <fullName evidence="1">Uncharacterized protein</fullName>
    </submittedName>
</protein>
<gene>
    <name evidence="1" type="ORF">IFT93_01980</name>
</gene>